<dbReference type="InterPro" id="IPR036179">
    <property type="entry name" value="Ig-like_dom_sf"/>
</dbReference>
<dbReference type="PANTHER" id="PTHR19433">
    <property type="entry name" value="T-CELL RECEPTOR ALPHA CHAIN V REGION-RELATED"/>
    <property type="match status" value="1"/>
</dbReference>
<dbReference type="InterPro" id="IPR007110">
    <property type="entry name" value="Ig-like_dom"/>
</dbReference>
<dbReference type="PROSITE" id="PS50835">
    <property type="entry name" value="IG_LIKE"/>
    <property type="match status" value="2"/>
</dbReference>
<evidence type="ECO:0000313" key="12">
    <source>
        <dbReference type="Proteomes" id="UP000465112"/>
    </source>
</evidence>
<keyword evidence="6" id="KW-1015">Disulfide bond</keyword>
<dbReference type="SMART" id="SM00406">
    <property type="entry name" value="IGv"/>
    <property type="match status" value="2"/>
</dbReference>
<protein>
    <recommendedName>
        <fullName evidence="10">Ig-like domain-containing protein</fullName>
    </recommendedName>
</protein>
<dbReference type="GO" id="GO:0005886">
    <property type="term" value="C:plasma membrane"/>
    <property type="evidence" value="ECO:0007669"/>
    <property type="project" value="UniProtKB-SubCell"/>
</dbReference>
<feature type="domain" description="Ig-like" evidence="10">
    <location>
        <begin position="38"/>
        <end position="117"/>
    </location>
</feature>
<proteinExistence type="predicted"/>
<evidence type="ECO:0000256" key="5">
    <source>
        <dbReference type="ARBA" id="ARBA00023136"/>
    </source>
</evidence>
<dbReference type="InterPro" id="IPR013106">
    <property type="entry name" value="Ig_V-set"/>
</dbReference>
<feature type="transmembrane region" description="Helical" evidence="8">
    <location>
        <begin position="252"/>
        <end position="274"/>
    </location>
</feature>
<comment type="caution">
    <text evidence="11">The sequence shown here is derived from an EMBL/GenBank/DDBJ whole genome shotgun (WGS) entry which is preliminary data.</text>
</comment>
<evidence type="ECO:0000256" key="4">
    <source>
        <dbReference type="ARBA" id="ARBA00022859"/>
    </source>
</evidence>
<organism evidence="11 12">
    <name type="scientific">Perca fluviatilis</name>
    <name type="common">European perch</name>
    <dbReference type="NCBI Taxonomy" id="8168"/>
    <lineage>
        <taxon>Eukaryota</taxon>
        <taxon>Metazoa</taxon>
        <taxon>Chordata</taxon>
        <taxon>Craniata</taxon>
        <taxon>Vertebrata</taxon>
        <taxon>Euteleostomi</taxon>
        <taxon>Actinopterygii</taxon>
        <taxon>Neopterygii</taxon>
        <taxon>Teleostei</taxon>
        <taxon>Neoteleostei</taxon>
        <taxon>Acanthomorphata</taxon>
        <taxon>Eupercaria</taxon>
        <taxon>Perciformes</taxon>
        <taxon>Percoidei</taxon>
        <taxon>Percidae</taxon>
        <taxon>Percinae</taxon>
        <taxon>Perca</taxon>
    </lineage>
</organism>
<feature type="chain" id="PRO_5025418723" description="Ig-like domain-containing protein" evidence="9">
    <location>
        <begin position="20"/>
        <end position="343"/>
    </location>
</feature>
<reference evidence="11 12" key="1">
    <citation type="submission" date="2019-06" db="EMBL/GenBank/DDBJ databases">
        <title>A chromosome-scale genome assembly of the European perch, Perca fluviatilis.</title>
        <authorList>
            <person name="Roques C."/>
            <person name="Zahm M."/>
            <person name="Cabau C."/>
            <person name="Klopp C."/>
            <person name="Bouchez O."/>
            <person name="Donnadieu C."/>
            <person name="Kuhl H."/>
            <person name="Gislard M."/>
            <person name="Guendouz S."/>
            <person name="Journot L."/>
            <person name="Haffray P."/>
            <person name="Bestin A."/>
            <person name="Morvezen R."/>
            <person name="Feron R."/>
            <person name="Wen M."/>
            <person name="Jouanno E."/>
            <person name="Herpin A."/>
            <person name="Schartl M."/>
            <person name="Postlethwait J."/>
            <person name="Schaerlinger B."/>
            <person name="Chardard D."/>
            <person name="Lecocq T."/>
            <person name="Poncet C."/>
            <person name="Jaffrelo L."/>
            <person name="Lampietro C."/>
            <person name="Guiguen Y."/>
        </authorList>
    </citation>
    <scope>NUCLEOTIDE SEQUENCE [LARGE SCALE GENOMIC DNA]</scope>
    <source>
        <tissue evidence="11">Blood</tissue>
    </source>
</reference>
<dbReference type="InterPro" id="IPR013783">
    <property type="entry name" value="Ig-like_fold"/>
</dbReference>
<evidence type="ECO:0000256" key="6">
    <source>
        <dbReference type="ARBA" id="ARBA00023157"/>
    </source>
</evidence>
<dbReference type="Pfam" id="PF07686">
    <property type="entry name" value="V-set"/>
    <property type="match status" value="2"/>
</dbReference>
<feature type="signal peptide" evidence="9">
    <location>
        <begin position="1"/>
        <end position="19"/>
    </location>
</feature>
<dbReference type="SMART" id="SM00409">
    <property type="entry name" value="IG"/>
    <property type="match status" value="2"/>
</dbReference>
<evidence type="ECO:0000256" key="8">
    <source>
        <dbReference type="SAM" id="Phobius"/>
    </source>
</evidence>
<evidence type="ECO:0000256" key="7">
    <source>
        <dbReference type="ARBA" id="ARBA00023180"/>
    </source>
</evidence>
<dbReference type="InterPro" id="IPR003599">
    <property type="entry name" value="Ig_sub"/>
</dbReference>
<dbReference type="SUPFAM" id="SSF48726">
    <property type="entry name" value="Immunoglobulin"/>
    <property type="match status" value="2"/>
</dbReference>
<dbReference type="GO" id="GO:0009617">
    <property type="term" value="P:response to bacterium"/>
    <property type="evidence" value="ECO:0007669"/>
    <property type="project" value="TreeGrafter"/>
</dbReference>
<keyword evidence="7" id="KW-0325">Glycoprotein</keyword>
<evidence type="ECO:0000256" key="3">
    <source>
        <dbReference type="ARBA" id="ARBA00022729"/>
    </source>
</evidence>
<dbReference type="PANTHER" id="PTHR19433:SF127">
    <property type="entry name" value="NITR9"/>
    <property type="match status" value="1"/>
</dbReference>
<sequence>MMPLCIFLVLLSEICEVSAVNKTSGITQDSGVITAKVGENVTLKCFCRDDAVTFLSWYQQSLEGKPLIISSRMKQSTEASIFPAYKERFTVLARSEEGTNHLIIQNLRESDSATYYCGILEFNAIEFGHGAFLHVKTPQPNIQAVVHQPALEPLRLGDSVNLSCTVNAGACAGERSLYWFRHGVAQSAVMYHSAGQCEELSNVDSNMNCTSNLALKSVSSTDAGMYYCALASCGDIVFGNGTRVEIEGFPLLLVYSLIVALAVSIIVLLVLAFIMYKLKKKSCSVCKGSVTHPACPAASDAMNQDADVLHYAALGLKTTRDRHRREDNTENVCVYSRIKSRKE</sequence>
<keyword evidence="8" id="KW-1133">Transmembrane helix</keyword>
<dbReference type="Gene3D" id="2.60.40.10">
    <property type="entry name" value="Immunoglobulins"/>
    <property type="match status" value="2"/>
</dbReference>
<dbReference type="Proteomes" id="UP000465112">
    <property type="component" value="Chromosome 14"/>
</dbReference>
<evidence type="ECO:0000256" key="1">
    <source>
        <dbReference type="ARBA" id="ARBA00004236"/>
    </source>
</evidence>
<dbReference type="EMBL" id="VHII01000014">
    <property type="protein sequence ID" value="KAF1380433.1"/>
    <property type="molecule type" value="Genomic_DNA"/>
</dbReference>
<keyword evidence="12" id="KW-1185">Reference proteome</keyword>
<evidence type="ECO:0000256" key="2">
    <source>
        <dbReference type="ARBA" id="ARBA00022475"/>
    </source>
</evidence>
<keyword evidence="3 9" id="KW-0732">Signal</keyword>
<dbReference type="OrthoDB" id="6370831at2759"/>
<gene>
    <name evidence="11" type="ORF">PFLUV_G00163690</name>
</gene>
<dbReference type="GO" id="GO:0002376">
    <property type="term" value="P:immune system process"/>
    <property type="evidence" value="ECO:0007669"/>
    <property type="project" value="UniProtKB-KW"/>
</dbReference>
<evidence type="ECO:0000259" key="10">
    <source>
        <dbReference type="PROSITE" id="PS50835"/>
    </source>
</evidence>
<feature type="domain" description="Ig-like" evidence="10">
    <location>
        <begin position="140"/>
        <end position="228"/>
    </location>
</feature>
<dbReference type="AlphaFoldDB" id="A0A6A5EWI6"/>
<comment type="subcellular location">
    <subcellularLocation>
        <location evidence="1">Cell membrane</location>
    </subcellularLocation>
</comment>
<name>A0A6A5EWI6_PERFL</name>
<keyword evidence="8" id="KW-0812">Transmembrane</keyword>
<keyword evidence="2" id="KW-1003">Cell membrane</keyword>
<keyword evidence="5 8" id="KW-0472">Membrane</keyword>
<accession>A0A6A5EWI6</accession>
<evidence type="ECO:0000256" key="9">
    <source>
        <dbReference type="SAM" id="SignalP"/>
    </source>
</evidence>
<evidence type="ECO:0000313" key="11">
    <source>
        <dbReference type="EMBL" id="KAF1380433.1"/>
    </source>
</evidence>
<keyword evidence="4" id="KW-0391">Immunity</keyword>
<dbReference type="InterPro" id="IPR052051">
    <property type="entry name" value="TCR_complex_component"/>
</dbReference>